<dbReference type="InterPro" id="IPR038109">
    <property type="entry name" value="DNA_bind_recomb_sf"/>
</dbReference>
<keyword evidence="2" id="KW-1185">Reference proteome</keyword>
<reference evidence="1 2" key="1">
    <citation type="submission" date="2015-04" db="EMBL/GenBank/DDBJ databases">
        <title>The draft genome sequence of Erythrobacr gangjinensis K7-2.</title>
        <authorList>
            <person name="Zhuang L."/>
            <person name="Liu Y."/>
            <person name="Shao Z."/>
        </authorList>
    </citation>
    <scope>NUCLEOTIDE SEQUENCE [LARGE SCALE GENOMIC DNA]</scope>
    <source>
        <strain evidence="1 2">K7-2</strain>
    </source>
</reference>
<dbReference type="OrthoDB" id="7277848at2"/>
<dbReference type="Pfam" id="PF07508">
    <property type="entry name" value="Recombinase"/>
    <property type="match status" value="1"/>
</dbReference>
<dbReference type="SUPFAM" id="SSF53041">
    <property type="entry name" value="Resolvase-like"/>
    <property type="match status" value="1"/>
</dbReference>
<dbReference type="Gene3D" id="3.90.1750.20">
    <property type="entry name" value="Putative Large Serine Recombinase, Chain B, Domain 2"/>
    <property type="match status" value="1"/>
</dbReference>
<dbReference type="PROSITE" id="PS51737">
    <property type="entry name" value="RECOMBINASE_DNA_BIND"/>
    <property type="match status" value="1"/>
</dbReference>
<dbReference type="InterPro" id="IPR011109">
    <property type="entry name" value="DNA_bind_recombinase_dom"/>
</dbReference>
<dbReference type="RefSeq" id="WP_047007324.1">
    <property type="nucleotide sequence ID" value="NZ_CP018097.1"/>
</dbReference>
<sequence>MKKVRCAIYTRKSSEEGLEQDFNSLDAQSDACAAYITSQTSEGRSLIGNSYDDGGISGGTMKRPALQRLLKDIRDGKIDIVVVYKVDRLTRSLLDFAKLVETMDKAEVSFVSVTQSFNMTNSMGRLTLNMLLSFAQFEREVTAERIRDKIAASKAKGMWMGGVSPLGYEPNGRTLRIIEEHAVIIRDLFERYRKYGNVRLVFDQLIDERIKVPKRTLRSGKAIGGSFFTRGQIYRILSNPIYIGEIQHKDRTYKGQHKPIIDRDVWNAVQCRLGENRQGEQRSKSIRSPSMLAGKVSDESGEPLVASHACKGKIRYRFYVSRSLQHDGGRTAEGWRIPAKELEGAVIERLASELEQPLALIEQMGGELSASSLSSLSTKAEALAARIREKQVSSIRPLIEHVKVSAKHLDISLHATGRASELSLPATQPIRNPTLAIDVCLKRTGRALQLVQSNGRSGIKQVDATLLRLVQQGRSWWEEIVSGQQSIAQFARGHDVTASYVTRMVRLAFLSPQIVEAVATGTQPVALTPSRLRTVELPASWSDQQKLLGT</sequence>
<dbReference type="PROSITE" id="PS51736">
    <property type="entry name" value="RECOMBINASES_3"/>
    <property type="match status" value="1"/>
</dbReference>
<dbReference type="KEGG" id="egn:BMF35_a1219"/>
<dbReference type="InterPro" id="IPR050639">
    <property type="entry name" value="SSR_resolvase"/>
</dbReference>
<dbReference type="CDD" id="cd03768">
    <property type="entry name" value="SR_ResInv"/>
    <property type="match status" value="1"/>
</dbReference>
<dbReference type="PANTHER" id="PTHR30461:SF23">
    <property type="entry name" value="DNA RECOMBINASE-RELATED"/>
    <property type="match status" value="1"/>
</dbReference>
<protein>
    <submittedName>
        <fullName evidence="1">Resolvase</fullName>
    </submittedName>
</protein>
<dbReference type="Gene3D" id="3.40.50.1390">
    <property type="entry name" value="Resolvase, N-terminal catalytic domain"/>
    <property type="match status" value="1"/>
</dbReference>
<accession>A0A0G9MMX2</accession>
<proteinExistence type="predicted"/>
<organism evidence="1 2">
    <name type="scientific">Aurantiacibacter gangjinensis</name>
    <dbReference type="NCBI Taxonomy" id="502682"/>
    <lineage>
        <taxon>Bacteria</taxon>
        <taxon>Pseudomonadati</taxon>
        <taxon>Pseudomonadota</taxon>
        <taxon>Alphaproteobacteria</taxon>
        <taxon>Sphingomonadales</taxon>
        <taxon>Erythrobacteraceae</taxon>
        <taxon>Aurantiacibacter</taxon>
    </lineage>
</organism>
<evidence type="ECO:0000313" key="2">
    <source>
        <dbReference type="Proteomes" id="UP000053070"/>
    </source>
</evidence>
<dbReference type="GO" id="GO:0003677">
    <property type="term" value="F:DNA binding"/>
    <property type="evidence" value="ECO:0007669"/>
    <property type="project" value="InterPro"/>
</dbReference>
<dbReference type="PATRIC" id="fig|502682.8.peg.2258"/>
<name>A0A0G9MMX2_9SPHN</name>
<dbReference type="InterPro" id="IPR006119">
    <property type="entry name" value="Resolv_N"/>
</dbReference>
<dbReference type="Pfam" id="PF00239">
    <property type="entry name" value="Resolvase"/>
    <property type="match status" value="1"/>
</dbReference>
<dbReference type="InterPro" id="IPR036162">
    <property type="entry name" value="Resolvase-like_N_sf"/>
</dbReference>
<comment type="caution">
    <text evidence="1">The sequence shown here is derived from an EMBL/GenBank/DDBJ whole genome shotgun (WGS) entry which is preliminary data.</text>
</comment>
<gene>
    <name evidence="1" type="ORF">AAW01_11100</name>
</gene>
<evidence type="ECO:0000313" key="1">
    <source>
        <dbReference type="EMBL" id="KLE31974.1"/>
    </source>
</evidence>
<dbReference type="Proteomes" id="UP000053070">
    <property type="component" value="Unassembled WGS sequence"/>
</dbReference>
<dbReference type="GO" id="GO:0000150">
    <property type="term" value="F:DNA strand exchange activity"/>
    <property type="evidence" value="ECO:0007669"/>
    <property type="project" value="InterPro"/>
</dbReference>
<dbReference type="EMBL" id="LBHC01000002">
    <property type="protein sequence ID" value="KLE31974.1"/>
    <property type="molecule type" value="Genomic_DNA"/>
</dbReference>
<dbReference type="SMART" id="SM00857">
    <property type="entry name" value="Resolvase"/>
    <property type="match status" value="1"/>
</dbReference>
<dbReference type="AlphaFoldDB" id="A0A0G9MMX2"/>
<dbReference type="STRING" id="502682.BMF35_a1219"/>
<dbReference type="PANTHER" id="PTHR30461">
    <property type="entry name" value="DNA-INVERTASE FROM LAMBDOID PROPHAGE"/>
    <property type="match status" value="1"/>
</dbReference>